<feature type="region of interest" description="Disordered" evidence="1">
    <location>
        <begin position="302"/>
        <end position="351"/>
    </location>
</feature>
<evidence type="ECO:0000256" key="1">
    <source>
        <dbReference type="SAM" id="MobiDB-lite"/>
    </source>
</evidence>
<feature type="compositionally biased region" description="Basic and acidic residues" evidence="1">
    <location>
        <begin position="216"/>
        <end position="244"/>
    </location>
</feature>
<dbReference type="Proteomes" id="UP000799767">
    <property type="component" value="Unassembled WGS sequence"/>
</dbReference>
<feature type="region of interest" description="Disordered" evidence="1">
    <location>
        <begin position="92"/>
        <end position="159"/>
    </location>
</feature>
<evidence type="ECO:0000313" key="3">
    <source>
        <dbReference type="Proteomes" id="UP000799767"/>
    </source>
</evidence>
<feature type="compositionally biased region" description="Basic and acidic residues" evidence="1">
    <location>
        <begin position="271"/>
        <end position="282"/>
    </location>
</feature>
<sequence length="362" mass="40383">MRWPGHTDMASANRYSYSIPRWTPGFVPQQLSSILHSISPWHQSTALQRNSLAMLSLYDPTTTRNRTHALSPWQTEASTRILQAIYDQDQMEGADNDMPLSWRKVQTPGSASDARTGVWIGEKPVHDNDCDHDPTEGSDKSTPTKRRSNRTEGVLTRQGSKIDDATLAVLRPAHRNAILHQREKQADPGRIEQKRRLEEQRRRAIEAGDEVEIRRDADRRRKTNEMQRARYAQRRDAKKREQAKSAEATLDGDLERQGGSHGKNPLSPDDSVSREHGSRLFDDSDAGLEDLELLDNSVARSMTQQGVAQASSSNSALRTLDDPPAEVDGAERGQTAAPSSHGRPRSSSALGFLALVLNDNDE</sequence>
<accession>A0A6A6Q069</accession>
<keyword evidence="3" id="KW-1185">Reference proteome</keyword>
<dbReference type="EMBL" id="MU001633">
    <property type="protein sequence ID" value="KAF2485672.1"/>
    <property type="molecule type" value="Genomic_DNA"/>
</dbReference>
<gene>
    <name evidence="2" type="ORF">BDY17DRAFT_109885</name>
</gene>
<feature type="compositionally biased region" description="Basic and acidic residues" evidence="1">
    <location>
        <begin position="180"/>
        <end position="197"/>
    </location>
</feature>
<feature type="compositionally biased region" description="Basic and acidic residues" evidence="1">
    <location>
        <begin position="123"/>
        <end position="139"/>
    </location>
</feature>
<proteinExistence type="predicted"/>
<dbReference type="AlphaFoldDB" id="A0A6A6Q069"/>
<reference evidence="2" key="1">
    <citation type="journal article" date="2020" name="Stud. Mycol.">
        <title>101 Dothideomycetes genomes: a test case for predicting lifestyles and emergence of pathogens.</title>
        <authorList>
            <person name="Haridas S."/>
            <person name="Albert R."/>
            <person name="Binder M."/>
            <person name="Bloem J."/>
            <person name="Labutti K."/>
            <person name="Salamov A."/>
            <person name="Andreopoulos B."/>
            <person name="Baker S."/>
            <person name="Barry K."/>
            <person name="Bills G."/>
            <person name="Bluhm B."/>
            <person name="Cannon C."/>
            <person name="Castanera R."/>
            <person name="Culley D."/>
            <person name="Daum C."/>
            <person name="Ezra D."/>
            <person name="Gonzalez J."/>
            <person name="Henrissat B."/>
            <person name="Kuo A."/>
            <person name="Liang C."/>
            <person name="Lipzen A."/>
            <person name="Lutzoni F."/>
            <person name="Magnuson J."/>
            <person name="Mondo S."/>
            <person name="Nolan M."/>
            <person name="Ohm R."/>
            <person name="Pangilinan J."/>
            <person name="Park H.-J."/>
            <person name="Ramirez L."/>
            <person name="Alfaro M."/>
            <person name="Sun H."/>
            <person name="Tritt A."/>
            <person name="Yoshinaga Y."/>
            <person name="Zwiers L.-H."/>
            <person name="Turgeon B."/>
            <person name="Goodwin S."/>
            <person name="Spatafora J."/>
            <person name="Crous P."/>
            <person name="Grigoriev I."/>
        </authorList>
    </citation>
    <scope>NUCLEOTIDE SEQUENCE</scope>
    <source>
        <strain evidence="2">CBS 113389</strain>
    </source>
</reference>
<dbReference type="GeneID" id="54470192"/>
<feature type="compositionally biased region" description="Polar residues" evidence="1">
    <location>
        <begin position="302"/>
        <end position="317"/>
    </location>
</feature>
<feature type="region of interest" description="Disordered" evidence="1">
    <location>
        <begin position="176"/>
        <end position="197"/>
    </location>
</feature>
<protein>
    <submittedName>
        <fullName evidence="2">Uncharacterized protein</fullName>
    </submittedName>
</protein>
<feature type="region of interest" description="Disordered" evidence="1">
    <location>
        <begin position="216"/>
        <end position="284"/>
    </location>
</feature>
<dbReference type="RefSeq" id="XP_033592241.1">
    <property type="nucleotide sequence ID" value="XM_033729190.1"/>
</dbReference>
<name>A0A6A6Q069_9PEZI</name>
<evidence type="ECO:0000313" key="2">
    <source>
        <dbReference type="EMBL" id="KAF2485672.1"/>
    </source>
</evidence>
<organism evidence="2 3">
    <name type="scientific">Neohortaea acidophila</name>
    <dbReference type="NCBI Taxonomy" id="245834"/>
    <lineage>
        <taxon>Eukaryota</taxon>
        <taxon>Fungi</taxon>
        <taxon>Dikarya</taxon>
        <taxon>Ascomycota</taxon>
        <taxon>Pezizomycotina</taxon>
        <taxon>Dothideomycetes</taxon>
        <taxon>Dothideomycetidae</taxon>
        <taxon>Mycosphaerellales</taxon>
        <taxon>Teratosphaeriaceae</taxon>
        <taxon>Neohortaea</taxon>
    </lineage>
</organism>